<accession>A0A4V0ZGB4</accession>
<evidence type="ECO:0000313" key="2">
    <source>
        <dbReference type="Proteomes" id="UP000290244"/>
    </source>
</evidence>
<gene>
    <name evidence="1" type="ORF">EMK97_13775</name>
</gene>
<proteinExistence type="predicted"/>
<dbReference type="RefSeq" id="WP_130603118.1">
    <property type="nucleotide sequence ID" value="NZ_CP034759.1"/>
</dbReference>
<evidence type="ECO:0000313" key="1">
    <source>
        <dbReference type="EMBL" id="QBG36710.1"/>
    </source>
</evidence>
<keyword evidence="2" id="KW-1185">Reference proteome</keyword>
<dbReference type="KEGG" id="lsd:EMK97_13775"/>
<dbReference type="AlphaFoldDB" id="A0A4V0ZGB4"/>
<sequence>MTETDKLKDKFTNGLSSQRFIEIFSTIEESGLQALGKSNTTTLLYQYRDPSGEVLDIFAFRLGPALISFPRSYWLKHKAKLNGYLAQFSEFDKPALEGFISTSQYSAGQVKITRNTIEQILAICTEVCHTLSTIE</sequence>
<dbReference type="OrthoDB" id="7033365at2"/>
<dbReference type="EMBL" id="CP034759">
    <property type="protein sequence ID" value="QBG36710.1"/>
    <property type="molecule type" value="Genomic_DNA"/>
</dbReference>
<name>A0A4V0ZGB4_9GAMM</name>
<organism evidence="1 2">
    <name type="scientific">Litorilituus sediminis</name>
    <dbReference type="NCBI Taxonomy" id="718192"/>
    <lineage>
        <taxon>Bacteria</taxon>
        <taxon>Pseudomonadati</taxon>
        <taxon>Pseudomonadota</taxon>
        <taxon>Gammaproteobacteria</taxon>
        <taxon>Alteromonadales</taxon>
        <taxon>Colwelliaceae</taxon>
        <taxon>Litorilituus</taxon>
    </lineage>
</organism>
<reference evidence="1 2" key="1">
    <citation type="submission" date="2018-12" db="EMBL/GenBank/DDBJ databases">
        <title>Complete genome of Litorilituus sediminis.</title>
        <authorList>
            <person name="Liu A."/>
            <person name="Rong J."/>
        </authorList>
    </citation>
    <scope>NUCLEOTIDE SEQUENCE [LARGE SCALE GENOMIC DNA]</scope>
    <source>
        <strain evidence="1 2">JCM 17549</strain>
    </source>
</reference>
<dbReference type="Proteomes" id="UP000290244">
    <property type="component" value="Chromosome"/>
</dbReference>
<protein>
    <submittedName>
        <fullName evidence="1">Uncharacterized protein</fullName>
    </submittedName>
</protein>